<protein>
    <submittedName>
        <fullName evidence="1">Uncharacterized protein</fullName>
    </submittedName>
</protein>
<comment type="caution">
    <text evidence="1">The sequence shown here is derived from an EMBL/GenBank/DDBJ whole genome shotgun (WGS) entry which is preliminary data.</text>
</comment>
<evidence type="ECO:0000313" key="2">
    <source>
        <dbReference type="Proteomes" id="UP000305524"/>
    </source>
</evidence>
<dbReference type="EMBL" id="SZOD01000406">
    <property type="protein sequence ID" value="TKI83596.1"/>
    <property type="molecule type" value="Genomic_DNA"/>
</dbReference>
<accession>A0A4U3A659</accession>
<sequence length="78" mass="9127">MMCNYYTITVFNECLSYNGGESTHIIIRNGSQHIPLYFSRESTYWGECSLSFAPFSKDKHILKWRAGFRSLVSHFNTH</sequence>
<proteinExistence type="predicted"/>
<dbReference type="Proteomes" id="UP000305524">
    <property type="component" value="Unassembled WGS sequence"/>
</dbReference>
<dbReference type="AlphaFoldDB" id="A0A4U3A659"/>
<name>A0A4U3A659_BACMY</name>
<evidence type="ECO:0000313" key="1">
    <source>
        <dbReference type="EMBL" id="TKI83596.1"/>
    </source>
</evidence>
<organism evidence="1 2">
    <name type="scientific">Bacillus mycoides</name>
    <dbReference type="NCBI Taxonomy" id="1405"/>
    <lineage>
        <taxon>Bacteria</taxon>
        <taxon>Bacillati</taxon>
        <taxon>Bacillota</taxon>
        <taxon>Bacilli</taxon>
        <taxon>Bacillales</taxon>
        <taxon>Bacillaceae</taxon>
        <taxon>Bacillus</taxon>
        <taxon>Bacillus cereus group</taxon>
    </lineage>
</organism>
<reference evidence="1 2" key="1">
    <citation type="journal article" date="2019" name="Environ. Microbiol.">
        <title>An active ?-lactamase is a part of an orchestrated cell wall stress resistance network of Bacillus subtilis and related rhizosphere species.</title>
        <authorList>
            <person name="Bucher T."/>
            <person name="Keren-Paz A."/>
            <person name="Hausser J."/>
            <person name="Olender T."/>
            <person name="Cytryn E."/>
            <person name="Kolodkin-Gal I."/>
        </authorList>
    </citation>
    <scope>NUCLEOTIDE SEQUENCE [LARGE SCALE GENOMIC DNA]</scope>
    <source>
        <strain evidence="1 2">I186</strain>
    </source>
</reference>
<gene>
    <name evidence="1" type="ORF">FC701_17135</name>
</gene>